<evidence type="ECO:0000313" key="12">
    <source>
        <dbReference type="Proteomes" id="UP000189704"/>
    </source>
</evidence>
<comment type="subcellular location">
    <subcellularLocation>
        <location evidence="3">Cell junction</location>
        <location evidence="3">Adherens junction</location>
    </subcellularLocation>
    <subcellularLocation>
        <location evidence="2">Cytoplasm</location>
    </subcellularLocation>
    <subcellularLocation>
        <location evidence="1">Nucleus</location>
    </subcellularLocation>
</comment>
<dbReference type="InterPro" id="IPR011989">
    <property type="entry name" value="ARM-like"/>
</dbReference>
<dbReference type="InterPro" id="IPR016024">
    <property type="entry name" value="ARM-type_fold"/>
</dbReference>
<dbReference type="Proteomes" id="UP000189704">
    <property type="component" value="Unplaced"/>
</dbReference>
<evidence type="ECO:0000256" key="5">
    <source>
        <dbReference type="ARBA" id="ARBA00022490"/>
    </source>
</evidence>
<evidence type="ECO:0000256" key="8">
    <source>
        <dbReference type="ARBA" id="ARBA00022949"/>
    </source>
</evidence>
<feature type="compositionally biased region" description="Basic and acidic residues" evidence="11">
    <location>
        <begin position="875"/>
        <end position="888"/>
    </location>
</feature>
<dbReference type="STRING" id="1868482.ENSTSYP00000034840"/>
<dbReference type="PANTHER" id="PTHR10372">
    <property type="entry name" value="PLAKOPHILLIN-RELATED"/>
    <property type="match status" value="1"/>
</dbReference>
<gene>
    <name evidence="13" type="primary">CTNND1</name>
</gene>
<dbReference type="InterPro" id="IPR000225">
    <property type="entry name" value="Armadillo"/>
</dbReference>
<dbReference type="GO" id="GO:0098609">
    <property type="term" value="P:cell-cell adhesion"/>
    <property type="evidence" value="ECO:0007669"/>
    <property type="project" value="InterPro"/>
</dbReference>
<feature type="compositionally biased region" description="Basic and acidic residues" evidence="11">
    <location>
        <begin position="909"/>
        <end position="922"/>
    </location>
</feature>
<dbReference type="SMART" id="SM00185">
    <property type="entry name" value="ARM"/>
    <property type="match status" value="7"/>
</dbReference>
<accession>A0A3Q0DYH9</accession>
<dbReference type="GO" id="GO:0005886">
    <property type="term" value="C:plasma membrane"/>
    <property type="evidence" value="ECO:0007669"/>
    <property type="project" value="TreeGrafter"/>
</dbReference>
<feature type="region of interest" description="Disordered" evidence="11">
    <location>
        <begin position="855"/>
        <end position="945"/>
    </location>
</feature>
<evidence type="ECO:0000313" key="13">
    <source>
        <dbReference type="RefSeq" id="XP_021566783.1"/>
    </source>
</evidence>
<feature type="repeat" description="ARM" evidence="10">
    <location>
        <begin position="710"/>
        <end position="747"/>
    </location>
</feature>
<keyword evidence="8" id="KW-0965">Cell junction</keyword>
<feature type="compositionally biased region" description="Polar residues" evidence="11">
    <location>
        <begin position="889"/>
        <end position="908"/>
    </location>
</feature>
<proteinExistence type="inferred from homology"/>
<keyword evidence="5" id="KW-0963">Cytoplasm</keyword>
<keyword evidence="12" id="KW-1185">Reference proteome</keyword>
<dbReference type="GO" id="GO:0005737">
    <property type="term" value="C:cytoplasm"/>
    <property type="evidence" value="ECO:0007669"/>
    <property type="project" value="UniProtKB-SubCell"/>
</dbReference>
<dbReference type="PANTHER" id="PTHR10372:SF6">
    <property type="entry name" value="CATENIN DELTA-1"/>
    <property type="match status" value="1"/>
</dbReference>
<dbReference type="InterPro" id="IPR028435">
    <property type="entry name" value="Plakophilin/d_Catenin"/>
</dbReference>
<dbReference type="AlphaFoldDB" id="A0A3Q0DYH9"/>
<evidence type="ECO:0000256" key="11">
    <source>
        <dbReference type="SAM" id="MobiDB-lite"/>
    </source>
</evidence>
<dbReference type="FunFam" id="1.25.10.10:FF:000007">
    <property type="entry name" value="ARVCF, delta catenin family member"/>
    <property type="match status" value="1"/>
</dbReference>
<dbReference type="GeneID" id="103257785"/>
<comment type="similarity">
    <text evidence="4">Belongs to the beta-catenin family.</text>
</comment>
<dbReference type="SUPFAM" id="SSF48371">
    <property type="entry name" value="ARM repeat"/>
    <property type="match status" value="1"/>
</dbReference>
<evidence type="ECO:0000256" key="2">
    <source>
        <dbReference type="ARBA" id="ARBA00004496"/>
    </source>
</evidence>
<dbReference type="Pfam" id="PF00514">
    <property type="entry name" value="Arm"/>
    <property type="match status" value="4"/>
</dbReference>
<keyword evidence="9" id="KW-0539">Nucleus</keyword>
<dbReference type="GO" id="GO:0005912">
    <property type="term" value="C:adherens junction"/>
    <property type="evidence" value="ECO:0007669"/>
    <property type="project" value="UniProtKB-SubCell"/>
</dbReference>
<reference evidence="13" key="1">
    <citation type="submission" date="2025-08" db="UniProtKB">
        <authorList>
            <consortium name="RefSeq"/>
        </authorList>
    </citation>
    <scope>IDENTIFICATION</scope>
</reference>
<dbReference type="OrthoDB" id="3245100at2759"/>
<name>A0A3Q0DYH9_CARSF</name>
<organism evidence="12 13">
    <name type="scientific">Carlito syrichta</name>
    <name type="common">Philippine tarsier</name>
    <name type="synonym">Tarsius syrichta</name>
    <dbReference type="NCBI Taxonomy" id="1868482"/>
    <lineage>
        <taxon>Eukaryota</taxon>
        <taxon>Metazoa</taxon>
        <taxon>Chordata</taxon>
        <taxon>Craniata</taxon>
        <taxon>Vertebrata</taxon>
        <taxon>Euteleostomi</taxon>
        <taxon>Mammalia</taxon>
        <taxon>Eutheria</taxon>
        <taxon>Euarchontoglires</taxon>
        <taxon>Primates</taxon>
        <taxon>Haplorrhini</taxon>
        <taxon>Tarsiiformes</taxon>
        <taxon>Tarsiidae</taxon>
        <taxon>Carlito</taxon>
    </lineage>
</organism>
<feature type="repeat" description="ARM" evidence="10">
    <location>
        <begin position="451"/>
        <end position="494"/>
    </location>
</feature>
<keyword evidence="6" id="KW-0677">Repeat</keyword>
<evidence type="ECO:0000256" key="6">
    <source>
        <dbReference type="ARBA" id="ARBA00022737"/>
    </source>
</evidence>
<sequence>MDDSEVESTASILASVKEQEAQFEKLTRALEEERRHVSAQLERVRVSPQDANPLMANGTLTRRHQNGRFVGDADLERQKFSDLKLNGPQDHSHLLYSTIPRMQEPGQIVETYTEEDPEGAMSVVSVETSDDGTTRRTETTVKKVVKTVTTRTVQPVPMGPDGLPVDASSVSNNYIQTLGRDFRKNGNGGPGPYGGQAGTATLPRNFHYPPDGYSRHYEDGYPGGSDNYGSLSRVTRIEERYRPSMEGYRAPSRQDVYGPQPQVRVGGSSVDLHRFHPEPYGLEDDQRSMGYDDLDYGMVSDYGTARRTGTPSDPRRRLRSYEDMIGEEVPSDQYYWAPLAQHERGSLASLDSLRKGGPPPPNWRQPELPEVIAMLGFRLDAVKSNAAAYLQHLCYRNDKVKTDVRKLKGIPVLVGLLDHPKKEVHLGACGALKNISFGRDQDNKIAIKNCDGVPALVRLLRKARDMDLTEVITGTLWNLSSHDSIKMEIVDHALHALTDEVIIPHSGWEREPNEDCKPRHIEWESVLTNTAGCLRNVSSERSEARRKLRECDGLVDALIFIVQAEIGQKDSDSKLVENCVCLLRNLSYQVHREIPQAERYQEAPPNVVNNTGPHAASCFGAKKGKDEWFSRGKKPIEDSANDTVDFPKRTSPARGYELLFQPEVVRIYISLLKESKTPAILEASAGAIQNLCAGRWTYGRYIRSALRQEKALSAIADLLTNEHERVVKAASGALRNLAVDARNKELIGKHAIPNLVKNLPGGQQNSSWNFSEDTVVSILNTINEVIAENLEAAKKLRETQGIEKLVLINKSGNRSEKEVRAAALVLQTIWGYKELRKPLEKEGWKKSDFQVNLNNASRSQSSHSYDDSTLPLIDRNQKSDKKLDREEIQMSSMGSNTKSLDNNYSTLNERGDHNRTLDRSGDLGDMEPLKGTPLMQDEGQESLEEELDVLVLDDEGNQVSYPPVQKI</sequence>
<dbReference type="Gene3D" id="1.25.10.10">
    <property type="entry name" value="Leucine-rich Repeat Variant"/>
    <property type="match status" value="1"/>
</dbReference>
<dbReference type="CTD" id="1500"/>
<evidence type="ECO:0000256" key="10">
    <source>
        <dbReference type="PROSITE-ProRule" id="PRU00259"/>
    </source>
</evidence>
<keyword evidence="7" id="KW-0130">Cell adhesion</keyword>
<feature type="repeat" description="ARM" evidence="10">
    <location>
        <begin position="408"/>
        <end position="445"/>
    </location>
</feature>
<evidence type="ECO:0000256" key="4">
    <source>
        <dbReference type="ARBA" id="ARBA00005462"/>
    </source>
</evidence>
<dbReference type="RefSeq" id="XP_021566783.1">
    <property type="nucleotide sequence ID" value="XM_021711108.1"/>
</dbReference>
<dbReference type="GO" id="GO:0005634">
    <property type="term" value="C:nucleus"/>
    <property type="evidence" value="ECO:0007669"/>
    <property type="project" value="UniProtKB-SubCell"/>
</dbReference>
<evidence type="ECO:0000256" key="3">
    <source>
        <dbReference type="ARBA" id="ARBA00004536"/>
    </source>
</evidence>
<evidence type="ECO:0000256" key="7">
    <source>
        <dbReference type="ARBA" id="ARBA00022889"/>
    </source>
</evidence>
<evidence type="ECO:0000256" key="1">
    <source>
        <dbReference type="ARBA" id="ARBA00004123"/>
    </source>
</evidence>
<protein>
    <submittedName>
        <fullName evidence="13">Catenin delta-1 isoform X1</fullName>
    </submittedName>
</protein>
<dbReference type="PROSITE" id="PS50176">
    <property type="entry name" value="ARM_REPEAT"/>
    <property type="match status" value="3"/>
</dbReference>
<evidence type="ECO:0000256" key="9">
    <source>
        <dbReference type="ARBA" id="ARBA00023242"/>
    </source>
</evidence>